<accession>X1Q2N5</accession>
<dbReference type="AlphaFoldDB" id="X1Q2N5"/>
<reference evidence="1" key="1">
    <citation type="journal article" date="2014" name="Front. Microbiol.">
        <title>High frequency of phylogenetically diverse reductive dehalogenase-homologous genes in deep subseafloor sedimentary metagenomes.</title>
        <authorList>
            <person name="Kawai M."/>
            <person name="Futagami T."/>
            <person name="Toyoda A."/>
            <person name="Takaki Y."/>
            <person name="Nishi S."/>
            <person name="Hori S."/>
            <person name="Arai W."/>
            <person name="Tsubouchi T."/>
            <person name="Morono Y."/>
            <person name="Uchiyama I."/>
            <person name="Ito T."/>
            <person name="Fujiyama A."/>
            <person name="Inagaki F."/>
            <person name="Takami H."/>
        </authorList>
    </citation>
    <scope>NUCLEOTIDE SEQUENCE</scope>
    <source>
        <strain evidence="1">Expedition CK06-06</strain>
    </source>
</reference>
<comment type="caution">
    <text evidence="1">The sequence shown here is derived from an EMBL/GenBank/DDBJ whole genome shotgun (WGS) entry which is preliminary data.</text>
</comment>
<evidence type="ECO:0000313" key="1">
    <source>
        <dbReference type="EMBL" id="GAI37484.1"/>
    </source>
</evidence>
<dbReference type="EMBL" id="BARV01028783">
    <property type="protein sequence ID" value="GAI37484.1"/>
    <property type="molecule type" value="Genomic_DNA"/>
</dbReference>
<organism evidence="1">
    <name type="scientific">marine sediment metagenome</name>
    <dbReference type="NCBI Taxonomy" id="412755"/>
    <lineage>
        <taxon>unclassified sequences</taxon>
        <taxon>metagenomes</taxon>
        <taxon>ecological metagenomes</taxon>
    </lineage>
</organism>
<dbReference type="Gene3D" id="3.30.420.40">
    <property type="match status" value="1"/>
</dbReference>
<proteinExistence type="predicted"/>
<name>X1Q2N5_9ZZZZ</name>
<sequence length="57" mass="6804">MSNGTVKRFEDACSKMIKIDSEYKPNKENFEIYDESFSYYKKLFNDLLSLFDTTTKE</sequence>
<gene>
    <name evidence="1" type="ORF">S06H3_46005</name>
</gene>
<protein>
    <submittedName>
        <fullName evidence="1">Uncharacterized protein</fullName>
    </submittedName>
</protein>